<evidence type="ECO:0000259" key="13">
    <source>
        <dbReference type="PROSITE" id="PS51480"/>
    </source>
</evidence>
<dbReference type="Pfam" id="PF02733">
    <property type="entry name" value="Dak1"/>
    <property type="match status" value="1"/>
</dbReference>
<keyword evidence="5" id="KW-0547">Nucleotide-binding</keyword>
<feature type="active site" description="Tele-hemiaminal-histidine intermediate" evidence="11">
    <location>
        <position position="301"/>
    </location>
</feature>
<keyword evidence="7" id="KW-0319">Glycerol metabolism</keyword>
<feature type="binding site" evidence="12">
    <location>
        <begin position="135"/>
        <end position="138"/>
    </location>
    <ligand>
        <name>substrate</name>
    </ligand>
</feature>
<evidence type="ECO:0000256" key="9">
    <source>
        <dbReference type="ARBA" id="ARBA00047974"/>
    </source>
</evidence>
<evidence type="ECO:0000313" key="16">
    <source>
        <dbReference type="Proteomes" id="UP000191285"/>
    </source>
</evidence>
<keyword evidence="4" id="KW-0808">Transferase</keyword>
<evidence type="ECO:0000313" key="15">
    <source>
        <dbReference type="EMBL" id="OQE15912.1"/>
    </source>
</evidence>
<dbReference type="GO" id="GO:0005524">
    <property type="term" value="F:ATP binding"/>
    <property type="evidence" value="ECO:0007669"/>
    <property type="project" value="UniProtKB-KW"/>
</dbReference>
<comment type="function">
    <text evidence="1">Catalyzes both the phosphorylation of dihydroxyacetone and of glyceraldehyde.</text>
</comment>
<accession>A0A1V6SPD0</accession>
<dbReference type="FunFam" id="3.40.50.10440:FF:000001">
    <property type="entry name" value="Dihydroxyacetone kinase, DhaK subunit"/>
    <property type="match status" value="1"/>
</dbReference>
<dbReference type="SUPFAM" id="SSF82549">
    <property type="entry name" value="DAK1/DegV-like"/>
    <property type="match status" value="1"/>
</dbReference>
<organism evidence="15 16">
    <name type="scientific">Penicillium steckii</name>
    <dbReference type="NCBI Taxonomy" id="303698"/>
    <lineage>
        <taxon>Eukaryota</taxon>
        <taxon>Fungi</taxon>
        <taxon>Dikarya</taxon>
        <taxon>Ascomycota</taxon>
        <taxon>Pezizomycotina</taxon>
        <taxon>Eurotiomycetes</taxon>
        <taxon>Eurotiomycetidae</taxon>
        <taxon>Eurotiales</taxon>
        <taxon>Aspergillaceae</taxon>
        <taxon>Penicillium</taxon>
    </lineage>
</organism>
<keyword evidence="6" id="KW-0418">Kinase</keyword>
<dbReference type="Gene3D" id="1.25.40.340">
    <property type="match status" value="1"/>
</dbReference>
<dbReference type="NCBIfam" id="TIGR02361">
    <property type="entry name" value="dak_ATP"/>
    <property type="match status" value="1"/>
</dbReference>
<feature type="domain" description="DhaK" evidence="14">
    <location>
        <begin position="89"/>
        <end position="431"/>
    </location>
</feature>
<keyword evidence="16" id="KW-1185">Reference proteome</keyword>
<dbReference type="PANTHER" id="PTHR28629">
    <property type="entry name" value="TRIOKINASE/FMN CYCLASE"/>
    <property type="match status" value="1"/>
</dbReference>
<dbReference type="UniPathway" id="UPA00617">
    <property type="reaction ID" value="UER00669"/>
</dbReference>
<evidence type="ECO:0000256" key="6">
    <source>
        <dbReference type="ARBA" id="ARBA00022777"/>
    </source>
</evidence>
<sequence>MSSCCSSLRGPLTCGVGRRMTRYAAAATSHDIKRGQLSLRKGGREYNRYLVRRASNSSSSPSYPRLKFISLDTLQPIRSEMKSKAFFSDPTRIVDHMCSSLAAQNPTLRYDASNKVLYRPASHNSDKVSLISGGGSGHEPAHAGYVGEGMLDAAVCGKVFASPNFDQIISAFDRVATPRGILVIVKNYTGDKLNFGLAAETYQAQTGIPTHIVTITDDVSVPHSRGKLVGRRGLAGAVLVHKISGAAAASGLDLGDVSKVAQHVSDNMATIGCSLDYANLPGGQDQPSIPENAIELGMGIHNEPGAQRISPQPTIEQLVSNMLKLLLTENDPEHGFLKFQGIPQDKSDLVLMVNNLGGLSVLELQAIANVVLEEMKKLYNIVPIRIYVNTYLTALDAPGFSITLANLTPKIFDSDIELLSLLDHPIRMGAWATCRPLSNPFEAIEKPETEGERARSPQVKQDIACDKKLFAIILQRILNQVTSDEPKLTEYDTLMGDGDCGTTLLAGAKAAYGIGEQDDEGLANLSKTLMKIASAVRSGMGGTSGALYGIFLNSFVSGVQRNYEEIKEVNIQLFAKSAVQALETLKGYTNARENSRTLMDALIPFVNELSKAAVVDKVDTLDAMQRAAKAAQDGAEATKWMKSSFGRSTYVGASTDDDSNPTKGVPDPGALGIVSIITAIQSGLQLPN</sequence>
<feature type="binding site" evidence="12">
    <location>
        <position position="186"/>
    </location>
    <ligand>
        <name>substrate</name>
    </ligand>
</feature>
<dbReference type="GO" id="GO:0050354">
    <property type="term" value="F:triokinase activity"/>
    <property type="evidence" value="ECO:0007669"/>
    <property type="project" value="UniProtKB-EC"/>
</dbReference>
<name>A0A1V6SPD0_9EURO</name>
<evidence type="ECO:0000256" key="2">
    <source>
        <dbReference type="ARBA" id="ARBA00004778"/>
    </source>
</evidence>
<dbReference type="Gene3D" id="3.30.1180.20">
    <property type="entry name" value="Dihydroxyacetone kinase, domain 2"/>
    <property type="match status" value="1"/>
</dbReference>
<comment type="caution">
    <text evidence="15">The sequence shown here is derived from an EMBL/GenBank/DDBJ whole genome shotgun (WGS) entry which is preliminary data.</text>
</comment>
<dbReference type="PANTHER" id="PTHR28629:SF1">
    <property type="entry name" value="YALI0F01606P"/>
    <property type="match status" value="1"/>
</dbReference>
<dbReference type="Proteomes" id="UP000191285">
    <property type="component" value="Unassembled WGS sequence"/>
</dbReference>
<dbReference type="AlphaFoldDB" id="A0A1V6SPD0"/>
<protein>
    <recommendedName>
        <fullName evidence="17">Dihydroxyacetone kinase</fullName>
    </recommendedName>
</protein>
<dbReference type="FunFam" id="1.25.40.340:FF:000001">
    <property type="entry name" value="Dihydroxyacetone kinase 1"/>
    <property type="match status" value="1"/>
</dbReference>
<comment type="pathway">
    <text evidence="2">Polyol metabolism; glycerol fermentation; glycerone phosphate from glycerol (oxidative route): step 2/2.</text>
</comment>
<dbReference type="GO" id="GO:0005829">
    <property type="term" value="C:cytosol"/>
    <property type="evidence" value="ECO:0007669"/>
    <property type="project" value="TreeGrafter"/>
</dbReference>
<evidence type="ECO:0000256" key="5">
    <source>
        <dbReference type="ARBA" id="ARBA00022741"/>
    </source>
</evidence>
<dbReference type="InterPro" id="IPR050861">
    <property type="entry name" value="Dihydroxyacetone_Kinase"/>
</dbReference>
<dbReference type="PROSITE" id="PS51481">
    <property type="entry name" value="DHAK"/>
    <property type="match status" value="1"/>
</dbReference>
<dbReference type="GO" id="GO:0004371">
    <property type="term" value="F:glycerone kinase activity"/>
    <property type="evidence" value="ECO:0007669"/>
    <property type="project" value="UniProtKB-EC"/>
</dbReference>
<reference evidence="16" key="1">
    <citation type="journal article" date="2017" name="Nat. Microbiol.">
        <title>Global analysis of biosynthetic gene clusters reveals vast potential of secondary metabolite production in Penicillium species.</title>
        <authorList>
            <person name="Nielsen J.C."/>
            <person name="Grijseels S."/>
            <person name="Prigent S."/>
            <person name="Ji B."/>
            <person name="Dainat J."/>
            <person name="Nielsen K.F."/>
            <person name="Frisvad J.C."/>
            <person name="Workman M."/>
            <person name="Nielsen J."/>
        </authorList>
    </citation>
    <scope>NUCLEOTIDE SEQUENCE [LARGE SCALE GENOMIC DNA]</scope>
    <source>
        <strain evidence="16">IBT 24891</strain>
    </source>
</reference>
<proteinExistence type="inferred from homology"/>
<dbReference type="Pfam" id="PF02734">
    <property type="entry name" value="Dak2"/>
    <property type="match status" value="1"/>
</dbReference>
<dbReference type="PROSITE" id="PS51480">
    <property type="entry name" value="DHAL"/>
    <property type="match status" value="1"/>
</dbReference>
<evidence type="ECO:0000256" key="11">
    <source>
        <dbReference type="PIRSR" id="PIRSR612734-1"/>
    </source>
</evidence>
<feature type="binding site" evidence="12">
    <location>
        <position position="191"/>
    </location>
    <ligand>
        <name>substrate</name>
    </ligand>
</feature>
<dbReference type="Gene3D" id="3.40.50.10440">
    <property type="entry name" value="Dihydroxyacetone kinase, domain 1"/>
    <property type="match status" value="1"/>
</dbReference>
<comment type="catalytic activity">
    <reaction evidence="10">
        <text>dihydroxyacetone + ATP = dihydroxyacetone phosphate + ADP + H(+)</text>
        <dbReference type="Rhea" id="RHEA:15773"/>
        <dbReference type="ChEBI" id="CHEBI:15378"/>
        <dbReference type="ChEBI" id="CHEBI:16016"/>
        <dbReference type="ChEBI" id="CHEBI:30616"/>
        <dbReference type="ChEBI" id="CHEBI:57642"/>
        <dbReference type="ChEBI" id="CHEBI:456216"/>
        <dbReference type="EC" id="2.7.1.29"/>
    </reaction>
</comment>
<dbReference type="InterPro" id="IPR004007">
    <property type="entry name" value="DhaL_dom"/>
</dbReference>
<dbReference type="InterPro" id="IPR036117">
    <property type="entry name" value="DhaL_dom_sf"/>
</dbReference>
<evidence type="ECO:0000259" key="14">
    <source>
        <dbReference type="PROSITE" id="PS51481"/>
    </source>
</evidence>
<feature type="domain" description="DhaL" evidence="13">
    <location>
        <begin position="468"/>
        <end position="682"/>
    </location>
</feature>
<keyword evidence="8" id="KW-0067">ATP-binding</keyword>
<evidence type="ECO:0000256" key="12">
    <source>
        <dbReference type="PIRSR" id="PIRSR612734-2"/>
    </source>
</evidence>
<dbReference type="SUPFAM" id="SSF101473">
    <property type="entry name" value="DhaL-like"/>
    <property type="match status" value="1"/>
</dbReference>
<comment type="catalytic activity">
    <reaction evidence="9">
        <text>D-glyceraldehyde + ATP = D-glyceraldehyde 3-phosphate + ADP + H(+)</text>
        <dbReference type="Rhea" id="RHEA:13941"/>
        <dbReference type="ChEBI" id="CHEBI:15378"/>
        <dbReference type="ChEBI" id="CHEBI:17378"/>
        <dbReference type="ChEBI" id="CHEBI:30616"/>
        <dbReference type="ChEBI" id="CHEBI:59776"/>
        <dbReference type="ChEBI" id="CHEBI:456216"/>
        <dbReference type="EC" id="2.7.1.28"/>
    </reaction>
</comment>
<evidence type="ECO:0000256" key="7">
    <source>
        <dbReference type="ARBA" id="ARBA00022798"/>
    </source>
</evidence>
<dbReference type="GO" id="GO:0019588">
    <property type="term" value="P:anaerobic glycerol catabolic process"/>
    <property type="evidence" value="ECO:0007669"/>
    <property type="project" value="UniProtKB-UniPathway"/>
</dbReference>
<evidence type="ECO:0008006" key="17">
    <source>
        <dbReference type="Google" id="ProtNLM"/>
    </source>
</evidence>
<evidence type="ECO:0000256" key="10">
    <source>
        <dbReference type="ARBA" id="ARBA00048898"/>
    </source>
</evidence>
<dbReference type="OrthoDB" id="1724672at2759"/>
<dbReference type="FunFam" id="3.30.1180.20:FF:000001">
    <property type="entry name" value="Dihydroxyacetone kinase 1"/>
    <property type="match status" value="1"/>
</dbReference>
<evidence type="ECO:0000256" key="1">
    <source>
        <dbReference type="ARBA" id="ARBA00003264"/>
    </source>
</evidence>
<evidence type="ECO:0000256" key="3">
    <source>
        <dbReference type="ARBA" id="ARBA00008757"/>
    </source>
</evidence>
<gene>
    <name evidence="15" type="ORF">PENSTE_c026G07482</name>
</gene>
<dbReference type="STRING" id="303698.A0A1V6SPD0"/>
<comment type="similarity">
    <text evidence="3">Belongs to the dihydroxyacetone kinase (DAK) family.</text>
</comment>
<evidence type="ECO:0000256" key="4">
    <source>
        <dbReference type="ARBA" id="ARBA00022679"/>
    </source>
</evidence>
<dbReference type="InterPro" id="IPR004006">
    <property type="entry name" value="DhaK_dom"/>
</dbReference>
<dbReference type="EMBL" id="MLKD01000026">
    <property type="protein sequence ID" value="OQE15912.1"/>
    <property type="molecule type" value="Genomic_DNA"/>
</dbReference>
<dbReference type="InterPro" id="IPR012734">
    <property type="entry name" value="DhaK_ATP"/>
</dbReference>
<dbReference type="SMART" id="SM01120">
    <property type="entry name" value="Dak2"/>
    <property type="match status" value="1"/>
</dbReference>
<evidence type="ECO:0000256" key="8">
    <source>
        <dbReference type="ARBA" id="ARBA00022840"/>
    </source>
</evidence>